<gene>
    <name evidence="1" type="ORF">EBN88_05460</name>
</gene>
<dbReference type="EMBL" id="RFFJ01000016">
    <property type="protein sequence ID" value="RMI44449.1"/>
    <property type="molecule type" value="Genomic_DNA"/>
</dbReference>
<accession>A0A3M2M4B8</accession>
<protein>
    <submittedName>
        <fullName evidence="1">Uncharacterized protein</fullName>
    </submittedName>
</protein>
<organism evidence="1 2">
    <name type="scientific">Streptomyces triticirhizae</name>
    <dbReference type="NCBI Taxonomy" id="2483353"/>
    <lineage>
        <taxon>Bacteria</taxon>
        <taxon>Bacillati</taxon>
        <taxon>Actinomycetota</taxon>
        <taxon>Actinomycetes</taxon>
        <taxon>Kitasatosporales</taxon>
        <taxon>Streptomycetaceae</taxon>
        <taxon>Streptomyces</taxon>
    </lineage>
</organism>
<dbReference type="AlphaFoldDB" id="A0A3M2M4B8"/>
<proteinExistence type="predicted"/>
<evidence type="ECO:0000313" key="2">
    <source>
        <dbReference type="Proteomes" id="UP000278673"/>
    </source>
</evidence>
<dbReference type="Proteomes" id="UP000278673">
    <property type="component" value="Unassembled WGS sequence"/>
</dbReference>
<comment type="caution">
    <text evidence="1">The sequence shown here is derived from an EMBL/GenBank/DDBJ whole genome shotgun (WGS) entry which is preliminary data.</text>
</comment>
<evidence type="ECO:0000313" key="1">
    <source>
        <dbReference type="EMBL" id="RMI44449.1"/>
    </source>
</evidence>
<reference evidence="1 2" key="1">
    <citation type="submission" date="2018-10" db="EMBL/GenBank/DDBJ databases">
        <title>Isolation, diversity and antifungal activity of actinobacteria from wheat.</title>
        <authorList>
            <person name="Han C."/>
        </authorList>
    </citation>
    <scope>NUCLEOTIDE SEQUENCE [LARGE SCALE GENOMIC DNA]</scope>
    <source>
        <strain evidence="1 2">NEAU-YY642</strain>
    </source>
</reference>
<name>A0A3M2M4B8_9ACTN</name>
<keyword evidence="2" id="KW-1185">Reference proteome</keyword>
<sequence length="89" mass="9122">MEALEAVELTRDYLRALAAMEADDDTAAIGQTLLLMRRVRGMTGHPARAAALVACLASFSAAIAYQAGGGRDGAEDLLDACAVGLMGAP</sequence>